<evidence type="ECO:0008006" key="3">
    <source>
        <dbReference type="Google" id="ProtNLM"/>
    </source>
</evidence>
<keyword evidence="2" id="KW-1185">Reference proteome</keyword>
<reference evidence="2" key="1">
    <citation type="journal article" date="2019" name="Int. J. Syst. Evol. Microbiol.">
        <title>The Global Catalogue of Microorganisms (GCM) 10K type strain sequencing project: providing services to taxonomists for standard genome sequencing and annotation.</title>
        <authorList>
            <consortium name="The Broad Institute Genomics Platform"/>
            <consortium name="The Broad Institute Genome Sequencing Center for Infectious Disease"/>
            <person name="Wu L."/>
            <person name="Ma J."/>
        </authorList>
    </citation>
    <scope>NUCLEOTIDE SEQUENCE [LARGE SCALE GENOMIC DNA]</scope>
    <source>
        <strain evidence="2">JCM 7356</strain>
    </source>
</reference>
<dbReference type="RefSeq" id="WP_344634468.1">
    <property type="nucleotide sequence ID" value="NZ_BAAATR010000002.1"/>
</dbReference>
<evidence type="ECO:0000313" key="2">
    <source>
        <dbReference type="Proteomes" id="UP001500305"/>
    </source>
</evidence>
<comment type="caution">
    <text evidence="1">The sequence shown here is derived from an EMBL/GenBank/DDBJ whole genome shotgun (WGS) entry which is preliminary data.</text>
</comment>
<gene>
    <name evidence="1" type="ORF">GCM10010430_04590</name>
</gene>
<evidence type="ECO:0000313" key="1">
    <source>
        <dbReference type="EMBL" id="GAA2228080.1"/>
    </source>
</evidence>
<name>A0ABP5QAX8_9ACTN</name>
<protein>
    <recommendedName>
        <fullName evidence="3">Butirosin biosynthesis protein H N-terminal domain-containing protein</fullName>
    </recommendedName>
</protein>
<organism evidence="1 2">
    <name type="scientific">Kitasatospora cystarginea</name>
    <dbReference type="NCBI Taxonomy" id="58350"/>
    <lineage>
        <taxon>Bacteria</taxon>
        <taxon>Bacillati</taxon>
        <taxon>Actinomycetota</taxon>
        <taxon>Actinomycetes</taxon>
        <taxon>Kitasatosporales</taxon>
        <taxon>Streptomycetaceae</taxon>
        <taxon>Kitasatospora</taxon>
    </lineage>
</organism>
<sequence>MTTPKTDIDSAPQAAVPGAAFTDASCYHATLGTLLLEHDGRAEPATVLGNTAATRARRTQDGPVFGDLVPALIDSMAARGHRVVRGRLADEDGWGGLTAALHAGDPLVVVVDTFHLDHYWLDRGRVHALHALTLRQFNPADGTVRLTDAVDVTFVDNRVPLADLEPALLGSDIGQGWLEVADWGPVAGTVGVGSPKELQVHAAALSGCGGEELSGVELAAYLSDSLDRLFELTPRLARPDARGGADDERRRVTRLMRGMWNYHHTLRWFARYLLALPAADDTRPTAAAVERASQDWLAARSMLLHSGLASPARTARYRDEVARRLGRVAGDLQAAGELLGGGPEVPAWEG</sequence>
<dbReference type="Proteomes" id="UP001500305">
    <property type="component" value="Unassembled WGS sequence"/>
</dbReference>
<proteinExistence type="predicted"/>
<dbReference type="EMBL" id="BAAATR010000002">
    <property type="protein sequence ID" value="GAA2228080.1"/>
    <property type="molecule type" value="Genomic_DNA"/>
</dbReference>
<accession>A0ABP5QAX8</accession>